<dbReference type="PANTHER" id="PTHR11662">
    <property type="entry name" value="SOLUTE CARRIER FAMILY 17"/>
    <property type="match status" value="1"/>
</dbReference>
<keyword evidence="6 7" id="KW-0472">Membrane</keyword>
<dbReference type="Ensembl" id="ENSEBUT00000016983.1">
    <property type="protein sequence ID" value="ENSEBUP00000016407.1"/>
    <property type="gene ID" value="ENSEBUG00000010304.1"/>
</dbReference>
<feature type="transmembrane region" description="Helical" evidence="7">
    <location>
        <begin position="231"/>
        <end position="250"/>
    </location>
</feature>
<feature type="domain" description="Major facilitator superfamily (MFS) profile" evidence="9">
    <location>
        <begin position="1"/>
        <end position="348"/>
    </location>
</feature>
<dbReference type="InterPro" id="IPR050382">
    <property type="entry name" value="MFS_Na/Anion_cotransporter"/>
</dbReference>
<evidence type="ECO:0000256" key="5">
    <source>
        <dbReference type="ARBA" id="ARBA00022989"/>
    </source>
</evidence>
<evidence type="ECO:0000313" key="11">
    <source>
        <dbReference type="Proteomes" id="UP000694388"/>
    </source>
</evidence>
<dbReference type="InterPro" id="IPR036259">
    <property type="entry name" value="MFS_trans_sf"/>
</dbReference>
<proteinExistence type="predicted"/>
<keyword evidence="8" id="KW-0732">Signal</keyword>
<feature type="transmembrane region" description="Helical" evidence="7">
    <location>
        <begin position="290"/>
        <end position="310"/>
    </location>
</feature>
<keyword evidence="4" id="KW-0769">Symport</keyword>
<keyword evidence="11" id="KW-1185">Reference proteome</keyword>
<feature type="signal peptide" evidence="8">
    <location>
        <begin position="1"/>
        <end position="19"/>
    </location>
</feature>
<dbReference type="FunFam" id="1.20.1250.20:FF:001045">
    <property type="entry name" value="Solute carrier family 17 (sodium phosphate), member 3"/>
    <property type="match status" value="1"/>
</dbReference>
<dbReference type="GO" id="GO:0015293">
    <property type="term" value="F:symporter activity"/>
    <property type="evidence" value="ECO:0007669"/>
    <property type="project" value="UniProtKB-KW"/>
</dbReference>
<feature type="transmembrane region" description="Helical" evidence="7">
    <location>
        <begin position="198"/>
        <end position="219"/>
    </location>
</feature>
<feature type="transmembrane region" description="Helical" evidence="7">
    <location>
        <begin position="256"/>
        <end position="278"/>
    </location>
</feature>
<feature type="transmembrane region" description="Helical" evidence="7">
    <location>
        <begin position="91"/>
        <end position="111"/>
    </location>
</feature>
<dbReference type="AlphaFoldDB" id="A0A8C4QJC7"/>
<reference evidence="10" key="1">
    <citation type="submission" date="2025-08" db="UniProtKB">
        <authorList>
            <consortium name="Ensembl"/>
        </authorList>
    </citation>
    <scope>IDENTIFICATION</scope>
</reference>
<evidence type="ECO:0000313" key="10">
    <source>
        <dbReference type="Ensembl" id="ENSEBUP00000016407.1"/>
    </source>
</evidence>
<dbReference type="Gene3D" id="1.20.1250.20">
    <property type="entry name" value="MFS general substrate transporter like domains"/>
    <property type="match status" value="2"/>
</dbReference>
<dbReference type="PROSITE" id="PS50850">
    <property type="entry name" value="MFS"/>
    <property type="match status" value="1"/>
</dbReference>
<keyword evidence="5 7" id="KW-1133">Transmembrane helix</keyword>
<evidence type="ECO:0000256" key="6">
    <source>
        <dbReference type="ARBA" id="ARBA00023136"/>
    </source>
</evidence>
<dbReference type="InterPro" id="IPR020846">
    <property type="entry name" value="MFS_dom"/>
</dbReference>
<feature type="transmembrane region" description="Helical" evidence="7">
    <location>
        <begin position="157"/>
        <end position="178"/>
    </location>
</feature>
<protein>
    <recommendedName>
        <fullName evidence="9">Major facilitator superfamily (MFS) profile domain-containing protein</fullName>
    </recommendedName>
</protein>
<evidence type="ECO:0000259" key="9">
    <source>
        <dbReference type="PROSITE" id="PS50850"/>
    </source>
</evidence>
<evidence type="ECO:0000256" key="8">
    <source>
        <dbReference type="SAM" id="SignalP"/>
    </source>
</evidence>
<reference evidence="10" key="2">
    <citation type="submission" date="2025-09" db="UniProtKB">
        <authorList>
            <consortium name="Ensembl"/>
        </authorList>
    </citation>
    <scope>IDENTIFICATION</scope>
</reference>
<dbReference type="InterPro" id="IPR011701">
    <property type="entry name" value="MFS"/>
</dbReference>
<dbReference type="SUPFAM" id="SSF103473">
    <property type="entry name" value="MFS general substrate transporter"/>
    <property type="match status" value="1"/>
</dbReference>
<name>A0A8C4QJC7_EPTBU</name>
<evidence type="ECO:0000256" key="7">
    <source>
        <dbReference type="SAM" id="Phobius"/>
    </source>
</evidence>
<keyword evidence="2" id="KW-0813">Transport</keyword>
<dbReference type="OMA" id="ATIMFIW"/>
<sequence length="363" mass="39380">MGLGIGLTALLSLVTPISASFGLPCIFAVRFLQGLGEGVTFPSMHAMWSHWAPPFERSRLMTISYVGTNLGTVVSLPLSGILADYWGWPSIFYVFGSIGLFWMVSWFVFAWNTPKQHPYISIREQDYIADCIGDTAPPGWGQGGDVPWTSIATSIRLWAIIVAHFCYNWTFYTLLTMLPTYMDTVLHFNIKQNGILSALPYLMGWLVTVAGGQVADLTVERNILSVTSTRKVFTTLGMVLPAVFLVAVTFGGCNHVLAVTFLALSNGVGGLCGSGFNINHLDIAPGYAGLLLGITNTFATIPGFLGPVVAHYLTPNPLLEEWRTVFCIAAAIDVFGALFFNICASGKVQSWAVATDASRPHVH</sequence>
<dbReference type="PANTHER" id="PTHR11662:SF284">
    <property type="entry name" value="SMALL INTESTINE URATE EXPORTER-RELATED"/>
    <property type="match status" value="1"/>
</dbReference>
<keyword evidence="3 7" id="KW-0812">Transmembrane</keyword>
<dbReference type="GO" id="GO:0016324">
    <property type="term" value="C:apical plasma membrane"/>
    <property type="evidence" value="ECO:0007669"/>
    <property type="project" value="TreeGrafter"/>
</dbReference>
<dbReference type="Proteomes" id="UP000694388">
    <property type="component" value="Unplaced"/>
</dbReference>
<dbReference type="Pfam" id="PF07690">
    <property type="entry name" value="MFS_1"/>
    <property type="match status" value="1"/>
</dbReference>
<dbReference type="GO" id="GO:0006820">
    <property type="term" value="P:monoatomic anion transport"/>
    <property type="evidence" value="ECO:0007669"/>
    <property type="project" value="TreeGrafter"/>
</dbReference>
<feature type="chain" id="PRO_5034479996" description="Major facilitator superfamily (MFS) profile domain-containing protein" evidence="8">
    <location>
        <begin position="20"/>
        <end position="363"/>
    </location>
</feature>
<organism evidence="10 11">
    <name type="scientific">Eptatretus burgeri</name>
    <name type="common">Inshore hagfish</name>
    <dbReference type="NCBI Taxonomy" id="7764"/>
    <lineage>
        <taxon>Eukaryota</taxon>
        <taxon>Metazoa</taxon>
        <taxon>Chordata</taxon>
        <taxon>Craniata</taxon>
        <taxon>Vertebrata</taxon>
        <taxon>Cyclostomata</taxon>
        <taxon>Myxini</taxon>
        <taxon>Myxiniformes</taxon>
        <taxon>Myxinidae</taxon>
        <taxon>Eptatretinae</taxon>
        <taxon>Eptatretus</taxon>
    </lineage>
</organism>
<feature type="transmembrane region" description="Helical" evidence="7">
    <location>
        <begin position="322"/>
        <end position="342"/>
    </location>
</feature>
<accession>A0A8C4QJC7</accession>
<dbReference type="GeneTree" id="ENSGT00940000160370"/>
<evidence type="ECO:0000256" key="2">
    <source>
        <dbReference type="ARBA" id="ARBA00022448"/>
    </source>
</evidence>
<evidence type="ECO:0000256" key="3">
    <source>
        <dbReference type="ARBA" id="ARBA00022692"/>
    </source>
</evidence>
<evidence type="ECO:0000256" key="4">
    <source>
        <dbReference type="ARBA" id="ARBA00022847"/>
    </source>
</evidence>
<comment type="subcellular location">
    <subcellularLocation>
        <location evidence="1">Membrane</location>
        <topology evidence="1">Multi-pass membrane protein</topology>
    </subcellularLocation>
</comment>
<dbReference type="FunFam" id="1.20.1250.20:FF:000003">
    <property type="entry name" value="Solute carrier family 17 member 3"/>
    <property type="match status" value="1"/>
</dbReference>
<evidence type="ECO:0000256" key="1">
    <source>
        <dbReference type="ARBA" id="ARBA00004141"/>
    </source>
</evidence>